<proteinExistence type="predicted"/>
<dbReference type="Proteomes" id="UP000694844">
    <property type="component" value="Chromosome 5"/>
</dbReference>
<keyword evidence="1" id="KW-0520">NAD</keyword>
<evidence type="ECO:0000313" key="3">
    <source>
        <dbReference type="Proteomes" id="UP000694844"/>
    </source>
</evidence>
<evidence type="ECO:0000256" key="1">
    <source>
        <dbReference type="RuleBase" id="RU362114"/>
    </source>
</evidence>
<dbReference type="PANTHER" id="PTHR45740:SF2">
    <property type="entry name" value="POLY [ADP-RIBOSE] POLYMERASE"/>
    <property type="match status" value="1"/>
</dbReference>
<dbReference type="InterPro" id="IPR051712">
    <property type="entry name" value="ARTD-AVP"/>
</dbReference>
<dbReference type="Gene3D" id="3.90.228.10">
    <property type="match status" value="1"/>
</dbReference>
<name>A0A8B8E6Y7_CRAVI</name>
<dbReference type="OrthoDB" id="411019at2759"/>
<dbReference type="PANTHER" id="PTHR45740">
    <property type="entry name" value="POLY [ADP-RIBOSE] POLYMERASE"/>
    <property type="match status" value="1"/>
</dbReference>
<dbReference type="KEGG" id="cvn:111132405"/>
<feature type="domain" description="PARP catalytic" evidence="2">
    <location>
        <begin position="1"/>
        <end position="174"/>
    </location>
</feature>
<gene>
    <name evidence="4" type="primary">LOC111132405</name>
</gene>
<organism evidence="3 4">
    <name type="scientific">Crassostrea virginica</name>
    <name type="common">Eastern oyster</name>
    <dbReference type="NCBI Taxonomy" id="6565"/>
    <lineage>
        <taxon>Eukaryota</taxon>
        <taxon>Metazoa</taxon>
        <taxon>Spiralia</taxon>
        <taxon>Lophotrochozoa</taxon>
        <taxon>Mollusca</taxon>
        <taxon>Bivalvia</taxon>
        <taxon>Autobranchia</taxon>
        <taxon>Pteriomorphia</taxon>
        <taxon>Ostreida</taxon>
        <taxon>Ostreoidea</taxon>
        <taxon>Ostreidae</taxon>
        <taxon>Crassostrea</taxon>
    </lineage>
</organism>
<sequence length="174" mass="19978">MLRKGYTKYPDLGDLTKGGEIMTKGSDILNKSLYLDINEHYVFHGTKPDLIGNISKYGLDPRKSTGGKMLGKGIYGAENPMKADQYADDKDDRHSKGLKMLMVRMLIGYPMVVEETNKDFQHPPCSDCQEKACTDEEHTDYDSVIGEEKWIHREFVVYSKDECYPEYIITYDRV</sequence>
<dbReference type="GO" id="GO:0003950">
    <property type="term" value="F:NAD+ poly-ADP-ribosyltransferase activity"/>
    <property type="evidence" value="ECO:0007669"/>
    <property type="project" value="UniProtKB-UniRule"/>
</dbReference>
<dbReference type="PROSITE" id="PS51059">
    <property type="entry name" value="PARP_CATALYTIC"/>
    <property type="match status" value="1"/>
</dbReference>
<accession>A0A8B8E6Y7</accession>
<dbReference type="GO" id="GO:0005634">
    <property type="term" value="C:nucleus"/>
    <property type="evidence" value="ECO:0007669"/>
    <property type="project" value="TreeGrafter"/>
</dbReference>
<keyword evidence="3" id="KW-1185">Reference proteome</keyword>
<protein>
    <recommendedName>
        <fullName evidence="1">Poly [ADP-ribose] polymerase</fullName>
        <shortName evidence="1">PARP</shortName>
        <ecNumber evidence="1">2.4.2.-</ecNumber>
    </recommendedName>
</protein>
<reference evidence="4" key="1">
    <citation type="submission" date="2025-08" db="UniProtKB">
        <authorList>
            <consortium name="RefSeq"/>
        </authorList>
    </citation>
    <scope>IDENTIFICATION</scope>
    <source>
        <tissue evidence="4">Whole sample</tissue>
    </source>
</reference>
<dbReference type="EC" id="2.4.2.-" evidence="1"/>
<dbReference type="GeneID" id="111132405"/>
<dbReference type="SUPFAM" id="SSF56399">
    <property type="entry name" value="ADP-ribosylation"/>
    <property type="match status" value="1"/>
</dbReference>
<dbReference type="AlphaFoldDB" id="A0A8B8E6Y7"/>
<dbReference type="RefSeq" id="XP_022335915.1">
    <property type="nucleotide sequence ID" value="XM_022480207.1"/>
</dbReference>
<evidence type="ECO:0000259" key="2">
    <source>
        <dbReference type="PROSITE" id="PS51059"/>
    </source>
</evidence>
<evidence type="ECO:0000313" key="4">
    <source>
        <dbReference type="RefSeq" id="XP_022335915.1"/>
    </source>
</evidence>
<dbReference type="Pfam" id="PF00644">
    <property type="entry name" value="PARP"/>
    <property type="match status" value="1"/>
</dbReference>
<dbReference type="GO" id="GO:1990404">
    <property type="term" value="F:NAD+-protein mono-ADP-ribosyltransferase activity"/>
    <property type="evidence" value="ECO:0007669"/>
    <property type="project" value="TreeGrafter"/>
</dbReference>
<keyword evidence="1" id="KW-0808">Transferase</keyword>
<dbReference type="InterPro" id="IPR012317">
    <property type="entry name" value="Poly(ADP-ribose)pol_cat_dom"/>
</dbReference>
<keyword evidence="1" id="KW-0328">Glycosyltransferase</keyword>